<dbReference type="EMBL" id="JAGSVG010000055">
    <property type="protein sequence ID" value="MBR8133748.1"/>
    <property type="molecule type" value="Genomic_DNA"/>
</dbReference>
<dbReference type="Proteomes" id="UP000682266">
    <property type="component" value="Unassembled WGS sequence"/>
</dbReference>
<dbReference type="AlphaFoldDB" id="A0AA41JN74"/>
<sequence>MEAATLPLSPARDAGITYGTLRRPSFPRVRATPATTYNADAWSPSEEVAIPVNATDSSELGSTPLSVTSEVGHRLFELIRYSTEDDEPLPTQESISGLWAFFDRCPTAKNPLLTSDSDGSLVATWRISTVSMLSIRFLDRARIQFAWAREDKNGKVKREWGEDRCENFVSSFAYAKEFIGGGN</sequence>
<proteinExistence type="predicted"/>
<reference evidence="1" key="1">
    <citation type="submission" date="2021-04" db="EMBL/GenBank/DDBJ databases">
        <title>A collection of bacterial strains from the Burkholderia cepacia Research Laboratory and Repository.</title>
        <authorList>
            <person name="Lipuma J."/>
            <person name="Spilker T."/>
        </authorList>
    </citation>
    <scope>NUCLEOTIDE SEQUENCE</scope>
    <source>
        <strain evidence="1">AU36012</strain>
    </source>
</reference>
<evidence type="ECO:0000313" key="2">
    <source>
        <dbReference type="Proteomes" id="UP000682266"/>
    </source>
</evidence>
<gene>
    <name evidence="1" type="ORF">KDW93_33175</name>
</gene>
<name>A0AA41JN74_9BURK</name>
<protein>
    <submittedName>
        <fullName evidence="1">Uncharacterized protein</fullName>
    </submittedName>
</protein>
<comment type="caution">
    <text evidence="1">The sequence shown here is derived from an EMBL/GenBank/DDBJ whole genome shotgun (WGS) entry which is preliminary data.</text>
</comment>
<organism evidence="1 2">
    <name type="scientific">Burkholderia ambifaria</name>
    <dbReference type="NCBI Taxonomy" id="152480"/>
    <lineage>
        <taxon>Bacteria</taxon>
        <taxon>Pseudomonadati</taxon>
        <taxon>Pseudomonadota</taxon>
        <taxon>Betaproteobacteria</taxon>
        <taxon>Burkholderiales</taxon>
        <taxon>Burkholderiaceae</taxon>
        <taxon>Burkholderia</taxon>
        <taxon>Burkholderia cepacia complex</taxon>
    </lineage>
</organism>
<evidence type="ECO:0000313" key="1">
    <source>
        <dbReference type="EMBL" id="MBR8133748.1"/>
    </source>
</evidence>
<accession>A0AA41JN74</accession>